<name>A0A645ARL4_9ZZZZ</name>
<dbReference type="AlphaFoldDB" id="A0A645ARL4"/>
<gene>
    <name evidence="1" type="ORF">SDC9_102343</name>
</gene>
<protein>
    <submittedName>
        <fullName evidence="1">Uncharacterized protein</fullName>
    </submittedName>
</protein>
<comment type="caution">
    <text evidence="1">The sequence shown here is derived from an EMBL/GenBank/DDBJ whole genome shotgun (WGS) entry which is preliminary data.</text>
</comment>
<reference evidence="1" key="1">
    <citation type="submission" date="2019-08" db="EMBL/GenBank/DDBJ databases">
        <authorList>
            <person name="Kucharzyk K."/>
            <person name="Murdoch R.W."/>
            <person name="Higgins S."/>
            <person name="Loffler F."/>
        </authorList>
    </citation>
    <scope>NUCLEOTIDE SEQUENCE</scope>
</reference>
<dbReference type="EMBL" id="VSSQ01015322">
    <property type="protein sequence ID" value="MPM55546.1"/>
    <property type="molecule type" value="Genomic_DNA"/>
</dbReference>
<evidence type="ECO:0000313" key="1">
    <source>
        <dbReference type="EMBL" id="MPM55546.1"/>
    </source>
</evidence>
<organism evidence="1">
    <name type="scientific">bioreactor metagenome</name>
    <dbReference type="NCBI Taxonomy" id="1076179"/>
    <lineage>
        <taxon>unclassified sequences</taxon>
        <taxon>metagenomes</taxon>
        <taxon>ecological metagenomes</taxon>
    </lineage>
</organism>
<proteinExistence type="predicted"/>
<sequence length="86" mass="9757">MLLHSYITGIHPNLVVLSMRSINVVISGIGKITLPKDQLKSPIAKLLKRTTIFLHEESNLKITNKEAKMRKADRRIVALGHKIFEK</sequence>
<accession>A0A645ARL4</accession>